<dbReference type="SMART" id="SM00271">
    <property type="entry name" value="DnaJ"/>
    <property type="match status" value="1"/>
</dbReference>
<evidence type="ECO:0000313" key="4">
    <source>
        <dbReference type="EMBL" id="KAK4817565.1"/>
    </source>
</evidence>
<dbReference type="Pfam" id="PF00226">
    <property type="entry name" value="DnaJ"/>
    <property type="match status" value="1"/>
</dbReference>
<dbReference type="Proteomes" id="UP001333110">
    <property type="component" value="Unassembled WGS sequence"/>
</dbReference>
<dbReference type="Gene3D" id="6.10.140.100">
    <property type="match status" value="1"/>
</dbReference>
<organism evidence="4 5">
    <name type="scientific">Mycteria americana</name>
    <name type="common">Wood stork</name>
    <dbReference type="NCBI Taxonomy" id="33587"/>
    <lineage>
        <taxon>Eukaryota</taxon>
        <taxon>Metazoa</taxon>
        <taxon>Chordata</taxon>
        <taxon>Craniata</taxon>
        <taxon>Vertebrata</taxon>
        <taxon>Euteleostomi</taxon>
        <taxon>Archelosauria</taxon>
        <taxon>Archosauria</taxon>
        <taxon>Dinosauria</taxon>
        <taxon>Saurischia</taxon>
        <taxon>Theropoda</taxon>
        <taxon>Coelurosauria</taxon>
        <taxon>Aves</taxon>
        <taxon>Neognathae</taxon>
        <taxon>Neoaves</taxon>
        <taxon>Aequornithes</taxon>
        <taxon>Ciconiiformes</taxon>
        <taxon>Ciconiidae</taxon>
        <taxon>Mycteria</taxon>
    </lineage>
</organism>
<dbReference type="InterPro" id="IPR036869">
    <property type="entry name" value="J_dom_sf"/>
</dbReference>
<gene>
    <name evidence="4" type="ORF">QYF61_020231</name>
</gene>
<dbReference type="GO" id="GO:0030544">
    <property type="term" value="F:Hsp70 protein binding"/>
    <property type="evidence" value="ECO:0007669"/>
    <property type="project" value="InterPro"/>
</dbReference>
<dbReference type="FunFam" id="1.10.287.110:FF:000021">
    <property type="entry name" value="DnaJ (Hsp40) homolog, subfamily B, member 2"/>
    <property type="match status" value="1"/>
</dbReference>
<evidence type="ECO:0000259" key="3">
    <source>
        <dbReference type="PROSITE" id="PS50076"/>
    </source>
</evidence>
<dbReference type="EMBL" id="JAUNZN010000008">
    <property type="protein sequence ID" value="KAK4817565.1"/>
    <property type="molecule type" value="Genomic_DNA"/>
</dbReference>
<dbReference type="PANTHER" id="PTHR45168:SF1">
    <property type="entry name" value="DNAJ HOMOLOG SUBFAMILY B MEMBER 2"/>
    <property type="match status" value="1"/>
</dbReference>
<dbReference type="CDD" id="cd06257">
    <property type="entry name" value="DnaJ"/>
    <property type="match status" value="1"/>
</dbReference>
<keyword evidence="5" id="KW-1185">Reference proteome</keyword>
<feature type="compositionally biased region" description="Pro residues" evidence="2">
    <location>
        <begin position="421"/>
        <end position="438"/>
    </location>
</feature>
<feature type="region of interest" description="Disordered" evidence="2">
    <location>
        <begin position="414"/>
        <end position="445"/>
    </location>
</feature>
<dbReference type="GO" id="GO:0032436">
    <property type="term" value="P:positive regulation of proteasomal ubiquitin-dependent protein catabolic process"/>
    <property type="evidence" value="ECO:0007669"/>
    <property type="project" value="TreeGrafter"/>
</dbReference>
<dbReference type="InterPro" id="IPR001623">
    <property type="entry name" value="DnaJ_domain"/>
</dbReference>
<dbReference type="InterPro" id="IPR003903">
    <property type="entry name" value="UIM_dom"/>
</dbReference>
<dbReference type="GO" id="GO:0001671">
    <property type="term" value="F:ATPase activator activity"/>
    <property type="evidence" value="ECO:0007669"/>
    <property type="project" value="TreeGrafter"/>
</dbReference>
<dbReference type="GO" id="GO:0051082">
    <property type="term" value="F:unfolded protein binding"/>
    <property type="evidence" value="ECO:0007669"/>
    <property type="project" value="InterPro"/>
</dbReference>
<evidence type="ECO:0000313" key="5">
    <source>
        <dbReference type="Proteomes" id="UP001333110"/>
    </source>
</evidence>
<dbReference type="GO" id="GO:0042026">
    <property type="term" value="P:protein refolding"/>
    <property type="evidence" value="ECO:0007669"/>
    <property type="project" value="TreeGrafter"/>
</dbReference>
<dbReference type="PROSITE" id="PS50076">
    <property type="entry name" value="DNAJ_2"/>
    <property type="match status" value="1"/>
</dbReference>
<dbReference type="Gene3D" id="1.10.287.110">
    <property type="entry name" value="DnaJ domain"/>
    <property type="match status" value="1"/>
</dbReference>
<feature type="domain" description="J" evidence="3">
    <location>
        <begin position="94"/>
        <end position="160"/>
    </location>
</feature>
<keyword evidence="1" id="KW-0143">Chaperone</keyword>
<dbReference type="InterPro" id="IPR018253">
    <property type="entry name" value="DnaJ_domain_CS"/>
</dbReference>
<dbReference type="PANTHER" id="PTHR45168">
    <property type="entry name" value="DNAJ HOMOLOG SUBFAMILY B MEMBER 2"/>
    <property type="match status" value="1"/>
</dbReference>
<sequence length="533" mass="55675">MRVGRRRGSSKGARPGLCAHPCGRGAGRVLGSRVWGCYRAALGGTCGGAGAPGEGRAARPCSRTRRCRAAPVDPLTLPFPPRSDPAGQPHVMVDYYEALGVSRNATAEDIKKAYRKAALKWHPDKNPDNKEYAEQRFKEIAEAYEVLSDKQKRDVYDRYGKDGLMGAAGPGGSRADAGAPEFTFTFRSAHDVFREFFGGRDPFADFFGVCGAGGAGGWLWDTSLSPGQQLGLGTGCAASPGGESPWQCSASGSPSCGGDADGGFLAFQMRCCPSLSCEDLVHGTMGEATSFPPSQDPQVGDAGSPYLAGDPGTPCLPAQGLSPAFLVPPTLALTLSLPSPDFFASSFGSGADAGLGFRSVSTSTTFVNGRRITTKRIIENGRERVEVEEDGELKSIHIDGVPDDMALGLELSRREQQAFPSPRPPSPPPPAPHRPPSSSPVCLYTDSEDEDEDLQLAMAYSLSEMEATGHHQAGGHGPGALPAPGGSPGTPSSARRARGPRGGPEREPPGAGSPAAAGHEPAPKAKQWHCPLL</sequence>
<feature type="compositionally biased region" description="Low complexity" evidence="2">
    <location>
        <begin position="479"/>
        <end position="494"/>
    </location>
</feature>
<dbReference type="AlphaFoldDB" id="A0AAN7RV16"/>
<dbReference type="SMART" id="SM00726">
    <property type="entry name" value="UIM"/>
    <property type="match status" value="2"/>
</dbReference>
<feature type="compositionally biased region" description="Low complexity" evidence="2">
    <location>
        <begin position="509"/>
        <end position="520"/>
    </location>
</feature>
<dbReference type="PROSITE" id="PS50330">
    <property type="entry name" value="UIM"/>
    <property type="match status" value="1"/>
</dbReference>
<dbReference type="PROSITE" id="PS00636">
    <property type="entry name" value="DNAJ_1"/>
    <property type="match status" value="1"/>
</dbReference>
<dbReference type="InterPro" id="IPR043183">
    <property type="entry name" value="DNJB2/6-like"/>
</dbReference>
<dbReference type="GO" id="GO:0005829">
    <property type="term" value="C:cytosol"/>
    <property type="evidence" value="ECO:0007669"/>
    <property type="project" value="TreeGrafter"/>
</dbReference>
<proteinExistence type="predicted"/>
<dbReference type="SUPFAM" id="SSF46565">
    <property type="entry name" value="Chaperone J-domain"/>
    <property type="match status" value="1"/>
</dbReference>
<dbReference type="GO" id="GO:0005789">
    <property type="term" value="C:endoplasmic reticulum membrane"/>
    <property type="evidence" value="ECO:0007669"/>
    <property type="project" value="TreeGrafter"/>
</dbReference>
<protein>
    <recommendedName>
        <fullName evidence="3">J domain-containing protein</fullName>
    </recommendedName>
</protein>
<name>A0AAN7RV16_MYCAM</name>
<dbReference type="PRINTS" id="PR00625">
    <property type="entry name" value="JDOMAIN"/>
</dbReference>
<comment type="caution">
    <text evidence="4">The sequence shown here is derived from an EMBL/GenBank/DDBJ whole genome shotgun (WGS) entry which is preliminary data.</text>
</comment>
<reference evidence="4 5" key="1">
    <citation type="journal article" date="2023" name="J. Hered.">
        <title>Chromosome-level genome of the wood stork (Mycteria americana) provides insight into avian chromosome evolution.</title>
        <authorList>
            <person name="Flamio R. Jr."/>
            <person name="Ramstad K.M."/>
        </authorList>
    </citation>
    <scope>NUCLEOTIDE SEQUENCE [LARGE SCALE GENOMIC DNA]</scope>
    <source>
        <strain evidence="4">JAX WOST 10</strain>
    </source>
</reference>
<evidence type="ECO:0000256" key="2">
    <source>
        <dbReference type="SAM" id="MobiDB-lite"/>
    </source>
</evidence>
<evidence type="ECO:0000256" key="1">
    <source>
        <dbReference type="ARBA" id="ARBA00023186"/>
    </source>
</evidence>
<accession>A0AAN7RV16</accession>
<feature type="region of interest" description="Disordered" evidence="2">
    <location>
        <begin position="463"/>
        <end position="533"/>
    </location>
</feature>
<dbReference type="GO" id="GO:0036503">
    <property type="term" value="P:ERAD pathway"/>
    <property type="evidence" value="ECO:0007669"/>
    <property type="project" value="TreeGrafter"/>
</dbReference>